<evidence type="ECO:0000313" key="4">
    <source>
        <dbReference type="Proteomes" id="UP001302745"/>
    </source>
</evidence>
<dbReference type="Gene3D" id="3.30.559.10">
    <property type="entry name" value="Chloramphenicol acetyltransferase-like domain"/>
    <property type="match status" value="1"/>
</dbReference>
<dbReference type="Proteomes" id="UP001302745">
    <property type="component" value="Unassembled WGS sequence"/>
</dbReference>
<feature type="domain" description="Condensation" evidence="2">
    <location>
        <begin position="50"/>
        <end position="275"/>
    </location>
</feature>
<comment type="similarity">
    <text evidence="1">Belongs to the NRP synthetase family.</text>
</comment>
<evidence type="ECO:0000256" key="1">
    <source>
        <dbReference type="ARBA" id="ARBA00029454"/>
    </source>
</evidence>
<dbReference type="InterPro" id="IPR023213">
    <property type="entry name" value="CAT-like_dom_sf"/>
</dbReference>
<dbReference type="Gene3D" id="3.30.559.30">
    <property type="entry name" value="Nonribosomal peptide synthetase, condensation domain"/>
    <property type="match status" value="1"/>
</dbReference>
<dbReference type="PANTHER" id="PTHR45398:SF1">
    <property type="entry name" value="ENZYME, PUTATIVE (JCVI)-RELATED"/>
    <property type="match status" value="1"/>
</dbReference>
<dbReference type="EMBL" id="MU857283">
    <property type="protein sequence ID" value="KAK4148692.1"/>
    <property type="molecule type" value="Genomic_DNA"/>
</dbReference>
<evidence type="ECO:0000259" key="2">
    <source>
        <dbReference type="Pfam" id="PF00668"/>
    </source>
</evidence>
<dbReference type="InterPro" id="IPR001242">
    <property type="entry name" value="Condensation_dom"/>
</dbReference>
<comment type="caution">
    <text evidence="3">The sequence shown here is derived from an EMBL/GenBank/DDBJ whole genome shotgun (WGS) entry which is preliminary data.</text>
</comment>
<reference evidence="3" key="2">
    <citation type="submission" date="2023-05" db="EMBL/GenBank/DDBJ databases">
        <authorList>
            <consortium name="Lawrence Berkeley National Laboratory"/>
            <person name="Steindorff A."/>
            <person name="Hensen N."/>
            <person name="Bonometti L."/>
            <person name="Westerberg I."/>
            <person name="Brannstrom I.O."/>
            <person name="Guillou S."/>
            <person name="Cros-Aarteil S."/>
            <person name="Calhoun S."/>
            <person name="Haridas S."/>
            <person name="Kuo A."/>
            <person name="Mondo S."/>
            <person name="Pangilinan J."/>
            <person name="Riley R."/>
            <person name="Labutti K."/>
            <person name="Andreopoulos B."/>
            <person name="Lipzen A."/>
            <person name="Chen C."/>
            <person name="Yanf M."/>
            <person name="Daum C."/>
            <person name="Ng V."/>
            <person name="Clum A."/>
            <person name="Ohm R."/>
            <person name="Martin F."/>
            <person name="Silar P."/>
            <person name="Natvig D."/>
            <person name="Lalanne C."/>
            <person name="Gautier V."/>
            <person name="Ament-Velasquez S.L."/>
            <person name="Kruys A."/>
            <person name="Hutchinson M.I."/>
            <person name="Powell A.J."/>
            <person name="Barry K."/>
            <person name="Miller A.N."/>
            <person name="Grigoriev I.V."/>
            <person name="Debuchy R."/>
            <person name="Gladieux P."/>
            <person name="Thoren M.H."/>
            <person name="Johannesson H."/>
        </authorList>
    </citation>
    <scope>NUCLEOTIDE SEQUENCE</scope>
    <source>
        <strain evidence="3">CBS 538.74</strain>
    </source>
</reference>
<organism evidence="3 4">
    <name type="scientific">Chaetomidium leptoderma</name>
    <dbReference type="NCBI Taxonomy" id="669021"/>
    <lineage>
        <taxon>Eukaryota</taxon>
        <taxon>Fungi</taxon>
        <taxon>Dikarya</taxon>
        <taxon>Ascomycota</taxon>
        <taxon>Pezizomycotina</taxon>
        <taxon>Sordariomycetes</taxon>
        <taxon>Sordariomycetidae</taxon>
        <taxon>Sordariales</taxon>
        <taxon>Chaetomiaceae</taxon>
        <taxon>Chaetomidium</taxon>
    </lineage>
</organism>
<accession>A0AAN6VC91</accession>
<reference evidence="3" key="1">
    <citation type="journal article" date="2023" name="Mol. Phylogenet. Evol.">
        <title>Genome-scale phylogeny and comparative genomics of the fungal order Sordariales.</title>
        <authorList>
            <person name="Hensen N."/>
            <person name="Bonometti L."/>
            <person name="Westerberg I."/>
            <person name="Brannstrom I.O."/>
            <person name="Guillou S."/>
            <person name="Cros-Aarteil S."/>
            <person name="Calhoun S."/>
            <person name="Haridas S."/>
            <person name="Kuo A."/>
            <person name="Mondo S."/>
            <person name="Pangilinan J."/>
            <person name="Riley R."/>
            <person name="LaButti K."/>
            <person name="Andreopoulos B."/>
            <person name="Lipzen A."/>
            <person name="Chen C."/>
            <person name="Yan M."/>
            <person name="Daum C."/>
            <person name="Ng V."/>
            <person name="Clum A."/>
            <person name="Steindorff A."/>
            <person name="Ohm R.A."/>
            <person name="Martin F."/>
            <person name="Silar P."/>
            <person name="Natvig D.O."/>
            <person name="Lalanne C."/>
            <person name="Gautier V."/>
            <person name="Ament-Velasquez S.L."/>
            <person name="Kruys A."/>
            <person name="Hutchinson M.I."/>
            <person name="Powell A.J."/>
            <person name="Barry K."/>
            <person name="Miller A.N."/>
            <person name="Grigoriev I.V."/>
            <person name="Debuchy R."/>
            <person name="Gladieux P."/>
            <person name="Hiltunen Thoren M."/>
            <person name="Johannesson H."/>
        </authorList>
    </citation>
    <scope>NUCLEOTIDE SEQUENCE</scope>
    <source>
        <strain evidence="3">CBS 538.74</strain>
    </source>
</reference>
<keyword evidence="4" id="KW-1185">Reference proteome</keyword>
<dbReference type="AlphaFoldDB" id="A0AAN6VC91"/>
<dbReference type="SUPFAM" id="SSF52777">
    <property type="entry name" value="CoA-dependent acyltransferases"/>
    <property type="match status" value="1"/>
</dbReference>
<protein>
    <submittedName>
        <fullName evidence="3">Condensation domain-containing protein</fullName>
    </submittedName>
</protein>
<dbReference type="PANTHER" id="PTHR45398">
    <property type="match status" value="1"/>
</dbReference>
<evidence type="ECO:0000313" key="3">
    <source>
        <dbReference type="EMBL" id="KAK4148692.1"/>
    </source>
</evidence>
<dbReference type="GO" id="GO:0003824">
    <property type="term" value="F:catalytic activity"/>
    <property type="evidence" value="ECO:0007669"/>
    <property type="project" value="InterPro"/>
</dbReference>
<gene>
    <name evidence="3" type="ORF">C8A00DRAFT_38728</name>
</gene>
<sequence length="278" mass="31463">MENSFDAEQVNRAVSVNALFRHRTIEAQSQLIMDNVADLPNITPIDATNARTIPVSPAQERLLFIHEFENGSSAYNIDAAFELPGSVDVSALEQALRVILSRHEALRTLLVKDQATGTYLQRILSPDEAQAMFTVAGGTAESMEELDQGITSLSRHVSRLDKELPWQARILRHKSDQQYYLVLVFHHTSFDAWSLNVFERELQVLYANLRTNVEGGTSLPPLKVQYKEYAQHHRQQLSATDRVRHISDFWLQNLSGLEPLQLITDRPRPAQFDYAGVG</sequence>
<name>A0AAN6VC91_9PEZI</name>
<proteinExistence type="inferred from homology"/>
<dbReference type="Pfam" id="PF00668">
    <property type="entry name" value="Condensation"/>
    <property type="match status" value="1"/>
</dbReference>